<accession>A0A9W6I9X3</accession>
<protein>
    <recommendedName>
        <fullName evidence="2">DUF1707 domain-containing protein</fullName>
    </recommendedName>
</protein>
<name>A0A9W6I9X3_9ACTN</name>
<sequence length="233" mass="26639">MTFPDDLRIGDAERDAAMDALREHYAQGRLTHEELDERLELVLSARTGRDLAAVGADLPDPYGTGLNGHGGLPGGGEEYGEQWDHAWSRHHRHREELEERRRRRRHGQWAPHPASWHDPAAWHHSAPWGKWDNPAVQQLVARKHAEATQRAMARHQRRMSRRMGHRGGPSGFPLVVALIAVVAIAGFWTFKFLLLPLLVLAVAGMFHRRRRHHRMYAMHAHAHGRRINHPGAF</sequence>
<keyword evidence="4" id="KW-1185">Reference proteome</keyword>
<feature type="domain" description="DUF1707" evidence="2">
    <location>
        <begin position="7"/>
        <end position="59"/>
    </location>
</feature>
<organism evidence="3 4">
    <name type="scientific">Streptosporangium carneum</name>
    <dbReference type="NCBI Taxonomy" id="47481"/>
    <lineage>
        <taxon>Bacteria</taxon>
        <taxon>Bacillati</taxon>
        <taxon>Actinomycetota</taxon>
        <taxon>Actinomycetes</taxon>
        <taxon>Streptosporangiales</taxon>
        <taxon>Streptosporangiaceae</taxon>
        <taxon>Streptosporangium</taxon>
    </lineage>
</organism>
<keyword evidence="1" id="KW-0472">Membrane</keyword>
<dbReference type="RefSeq" id="WP_271222371.1">
    <property type="nucleotide sequence ID" value="NZ_BAAAVD010000007.1"/>
</dbReference>
<proteinExistence type="predicted"/>
<dbReference type="Pfam" id="PF08044">
    <property type="entry name" value="DUF1707"/>
    <property type="match status" value="1"/>
</dbReference>
<reference evidence="3" key="1">
    <citation type="journal article" date="2014" name="Int. J. Syst. Evol. Microbiol.">
        <title>Complete genome sequence of Corynebacterium casei LMG S-19264T (=DSM 44701T), isolated from a smear-ripened cheese.</title>
        <authorList>
            <consortium name="US DOE Joint Genome Institute (JGI-PGF)"/>
            <person name="Walter F."/>
            <person name="Albersmeier A."/>
            <person name="Kalinowski J."/>
            <person name="Ruckert C."/>
        </authorList>
    </citation>
    <scope>NUCLEOTIDE SEQUENCE</scope>
    <source>
        <strain evidence="3">VKM Ac-2007</strain>
    </source>
</reference>
<evidence type="ECO:0000313" key="4">
    <source>
        <dbReference type="Proteomes" id="UP001143474"/>
    </source>
</evidence>
<keyword evidence="1" id="KW-0812">Transmembrane</keyword>
<keyword evidence="1" id="KW-1133">Transmembrane helix</keyword>
<dbReference type="InterPro" id="IPR012551">
    <property type="entry name" value="DUF1707_SHOCT-like"/>
</dbReference>
<gene>
    <name evidence="3" type="ORF">GCM10017600_75330</name>
</gene>
<comment type="caution">
    <text evidence="3">The sequence shown here is derived from an EMBL/GenBank/DDBJ whole genome shotgun (WGS) entry which is preliminary data.</text>
</comment>
<dbReference type="EMBL" id="BSEV01000028">
    <property type="protein sequence ID" value="GLK14121.1"/>
    <property type="molecule type" value="Genomic_DNA"/>
</dbReference>
<dbReference type="Proteomes" id="UP001143474">
    <property type="component" value="Unassembled WGS sequence"/>
</dbReference>
<evidence type="ECO:0000256" key="1">
    <source>
        <dbReference type="SAM" id="Phobius"/>
    </source>
</evidence>
<dbReference type="AlphaFoldDB" id="A0A9W6I9X3"/>
<reference evidence="3" key="2">
    <citation type="submission" date="2023-01" db="EMBL/GenBank/DDBJ databases">
        <authorList>
            <person name="Sun Q."/>
            <person name="Evtushenko L."/>
        </authorList>
    </citation>
    <scope>NUCLEOTIDE SEQUENCE</scope>
    <source>
        <strain evidence="3">VKM Ac-2007</strain>
    </source>
</reference>
<feature type="transmembrane region" description="Helical" evidence="1">
    <location>
        <begin position="167"/>
        <end position="186"/>
    </location>
</feature>
<evidence type="ECO:0000313" key="3">
    <source>
        <dbReference type="EMBL" id="GLK14121.1"/>
    </source>
</evidence>
<evidence type="ECO:0000259" key="2">
    <source>
        <dbReference type="Pfam" id="PF08044"/>
    </source>
</evidence>